<feature type="region of interest" description="Disordered" evidence="1">
    <location>
        <begin position="1"/>
        <end position="30"/>
    </location>
</feature>
<gene>
    <name evidence="2" type="ORF">J2800_002287</name>
</gene>
<sequence>MKDTHGRPHPPLPGHDTSPDERVKDPSAGEPRPLRILVACNYDPANAATVCDHINAFVRYSRHEVRVLSRVGEIFDGVKLSAFDAVVIHYSLFLAMESFVGPRSRRALAAFRGAKAVFIQDEYRFVNATLDALQACGVDWVFTCLGPTEAERVYGGVNGLRTQQVLTGYVPHWLTHYPPLPLSARKTMVGYRGRTYPAWHGEQGREKIQIGKLFKRDAPRFGISTDIAWSERSRLYGRDWVTFIRNCQAVLAVESGASVFDFDGDVAARTESFAALVERPHPIPALAKKPSYEMLRDRFFAGREDQIDIAQISPRVFEAIALRTLVIAYPGRYSGVLEPWRHYVPLDKDHGNMAEVAAILRDPERVAEIITNAYAEIALNPAYGYGAMIDVFDARITEAAVGRPRAAVDDRTDAKFRRAFPFRLVDNPHDVQRPRLIRRLAGAAGRRLGLGHLAGRLRRRR</sequence>
<organism evidence="2 3">
    <name type="scientific">Caulobacter rhizosphaerae</name>
    <dbReference type="NCBI Taxonomy" id="2010972"/>
    <lineage>
        <taxon>Bacteria</taxon>
        <taxon>Pseudomonadati</taxon>
        <taxon>Pseudomonadota</taxon>
        <taxon>Alphaproteobacteria</taxon>
        <taxon>Caulobacterales</taxon>
        <taxon>Caulobacteraceae</taxon>
        <taxon>Caulobacter</taxon>
    </lineage>
</organism>
<evidence type="ECO:0000313" key="3">
    <source>
        <dbReference type="Proteomes" id="UP001262754"/>
    </source>
</evidence>
<comment type="caution">
    <text evidence="2">The sequence shown here is derived from an EMBL/GenBank/DDBJ whole genome shotgun (WGS) entry which is preliminary data.</text>
</comment>
<evidence type="ECO:0000313" key="2">
    <source>
        <dbReference type="EMBL" id="MDR6531540.1"/>
    </source>
</evidence>
<dbReference type="RefSeq" id="WP_310031529.1">
    <property type="nucleotide sequence ID" value="NZ_JAVDRL010000006.1"/>
</dbReference>
<keyword evidence="3" id="KW-1185">Reference proteome</keyword>
<reference evidence="2 3" key="1">
    <citation type="submission" date="2023-07" db="EMBL/GenBank/DDBJ databases">
        <title>Sorghum-associated microbial communities from plants grown in Nebraska, USA.</title>
        <authorList>
            <person name="Schachtman D."/>
        </authorList>
    </citation>
    <scope>NUCLEOTIDE SEQUENCE [LARGE SCALE GENOMIC DNA]</scope>
    <source>
        <strain evidence="2 3">DS2154</strain>
    </source>
</reference>
<evidence type="ECO:0000256" key="1">
    <source>
        <dbReference type="SAM" id="MobiDB-lite"/>
    </source>
</evidence>
<protein>
    <recommendedName>
        <fullName evidence="4">Glycosyl transferase family 1</fullName>
    </recommendedName>
</protein>
<name>A0ABU1N0C0_9CAUL</name>
<dbReference type="Proteomes" id="UP001262754">
    <property type="component" value="Unassembled WGS sequence"/>
</dbReference>
<dbReference type="EMBL" id="JAVDRL010000006">
    <property type="protein sequence ID" value="MDR6531540.1"/>
    <property type="molecule type" value="Genomic_DNA"/>
</dbReference>
<feature type="compositionally biased region" description="Basic and acidic residues" evidence="1">
    <location>
        <begin position="17"/>
        <end position="27"/>
    </location>
</feature>
<evidence type="ECO:0008006" key="4">
    <source>
        <dbReference type="Google" id="ProtNLM"/>
    </source>
</evidence>
<accession>A0ABU1N0C0</accession>
<proteinExistence type="predicted"/>